<dbReference type="EMBL" id="JAVDQH010000003">
    <property type="protein sequence ID" value="MDR6243153.1"/>
    <property type="molecule type" value="Genomic_DNA"/>
</dbReference>
<comment type="caution">
    <text evidence="1">The sequence shown here is derived from an EMBL/GenBank/DDBJ whole genome shotgun (WGS) entry which is preliminary data.</text>
</comment>
<evidence type="ECO:0000313" key="2">
    <source>
        <dbReference type="Proteomes" id="UP001185028"/>
    </source>
</evidence>
<name>A0ABU1IV55_9BACL</name>
<sequence>MDIIPYYLTEIDESTGELVITSPVGLPTPAEIRSRWTYGLSLANAAGVTMDDRDILGFLMTAVKEVERRLGILLKPTIIACNPDDRGLIQGVDYELEEQPYDYDVQRWQSYGFLQLRQRYASQVTMFKLVSYAGQLTVDFMRYPEWIKLNKKASHLQIVNRGGNGMTAGVGYGMGYSATPFAAGLLSRTPQVFHIDYVAGLSPGQLTEDIRSVVAKMAAVDVLGVAGDSTLAGMAGYSLSIDGISESFQSTASAMYGTYSAHINQMQTEIAAFFDPKIGGARTKMRGFTMGGI</sequence>
<evidence type="ECO:0008006" key="3">
    <source>
        <dbReference type="Google" id="ProtNLM"/>
    </source>
</evidence>
<gene>
    <name evidence="1" type="ORF">JOC58_001038</name>
</gene>
<evidence type="ECO:0000313" key="1">
    <source>
        <dbReference type="EMBL" id="MDR6243153.1"/>
    </source>
</evidence>
<dbReference type="RefSeq" id="WP_188775355.1">
    <property type="nucleotide sequence ID" value="NZ_BMMB01000004.1"/>
</dbReference>
<organism evidence="1 2">
    <name type="scientific">Paenibacillus hunanensis</name>
    <dbReference type="NCBI Taxonomy" id="539262"/>
    <lineage>
        <taxon>Bacteria</taxon>
        <taxon>Bacillati</taxon>
        <taxon>Bacillota</taxon>
        <taxon>Bacilli</taxon>
        <taxon>Bacillales</taxon>
        <taxon>Paenibacillaceae</taxon>
        <taxon>Paenibacillus</taxon>
    </lineage>
</organism>
<reference evidence="1 2" key="1">
    <citation type="submission" date="2023-07" db="EMBL/GenBank/DDBJ databases">
        <title>Genomic Encyclopedia of Type Strains, Phase IV (KMG-IV): sequencing the most valuable type-strain genomes for metagenomic binning, comparative biology and taxonomic classification.</title>
        <authorList>
            <person name="Goeker M."/>
        </authorList>
    </citation>
    <scope>NUCLEOTIDE SEQUENCE [LARGE SCALE GENOMIC DNA]</scope>
    <source>
        <strain evidence="1 2">DSM 22170</strain>
    </source>
</reference>
<proteinExistence type="predicted"/>
<protein>
    <recommendedName>
        <fullName evidence="3">Phage tail protein</fullName>
    </recommendedName>
</protein>
<accession>A0ABU1IV55</accession>
<keyword evidence="2" id="KW-1185">Reference proteome</keyword>
<dbReference type="Proteomes" id="UP001185028">
    <property type="component" value="Unassembled WGS sequence"/>
</dbReference>